<feature type="compositionally biased region" description="Basic and acidic residues" evidence="2">
    <location>
        <begin position="499"/>
        <end position="513"/>
    </location>
</feature>
<reference evidence="4 5" key="1">
    <citation type="submission" date="2018-11" db="EMBL/GenBank/DDBJ databases">
        <title>Haplotype-resolved cattle genomes.</title>
        <authorList>
            <person name="Low W.Y."/>
            <person name="Tearle R."/>
            <person name="Bickhart D.M."/>
            <person name="Rosen B.D."/>
            <person name="Koren S."/>
            <person name="Rhie A."/>
            <person name="Hiendleder S."/>
            <person name="Phillippy A.M."/>
            <person name="Smith T.P.L."/>
            <person name="Williams J.L."/>
        </authorList>
    </citation>
    <scope>NUCLEOTIDE SEQUENCE [LARGE SCALE GENOMIC DNA]</scope>
</reference>
<evidence type="ECO:0000313" key="5">
    <source>
        <dbReference type="Proteomes" id="UP000429181"/>
    </source>
</evidence>
<dbReference type="Ensembl" id="ENSBIXT00005041969.1">
    <property type="protein sequence ID" value="ENSBIXP00005025981.1"/>
    <property type="gene ID" value="ENSBIXG00005028396.1"/>
</dbReference>
<feature type="compositionally biased region" description="Basic and acidic residues" evidence="2">
    <location>
        <begin position="719"/>
        <end position="737"/>
    </location>
</feature>
<protein>
    <submittedName>
        <fullName evidence="4">Paralemmin</fullName>
    </submittedName>
</protein>
<feature type="domain" description="A-kinase anchor protein 2 C-terminal" evidence="3">
    <location>
        <begin position="469"/>
        <end position="736"/>
    </location>
</feature>
<feature type="region of interest" description="Disordered" evidence="2">
    <location>
        <begin position="308"/>
        <end position="329"/>
    </location>
</feature>
<evidence type="ECO:0000313" key="4">
    <source>
        <dbReference type="Ensembl" id="ENSBIXP00005025981.1"/>
    </source>
</evidence>
<reference evidence="4" key="2">
    <citation type="submission" date="2025-08" db="UniProtKB">
        <authorList>
            <consortium name="Ensembl"/>
        </authorList>
    </citation>
    <scope>IDENTIFICATION</scope>
</reference>
<dbReference type="PANTHER" id="PTHR18839:SF3">
    <property type="entry name" value="MITOTIC INTERACTOR AND SUBSTRATE OF PLK1"/>
    <property type="match status" value="1"/>
</dbReference>
<feature type="compositionally biased region" description="Basic and acidic residues" evidence="2">
    <location>
        <begin position="52"/>
        <end position="65"/>
    </location>
</feature>
<accession>A0A4W2H710</accession>
<dbReference type="Pfam" id="PF15304">
    <property type="entry name" value="AKAP2_C"/>
    <property type="match status" value="1"/>
</dbReference>
<dbReference type="AlphaFoldDB" id="A0A4W2H710"/>
<feature type="region of interest" description="Disordered" evidence="2">
    <location>
        <begin position="400"/>
        <end position="440"/>
    </location>
</feature>
<evidence type="ECO:0000259" key="3">
    <source>
        <dbReference type="Pfam" id="PF15304"/>
    </source>
</evidence>
<feature type="region of interest" description="Disordered" evidence="2">
    <location>
        <begin position="719"/>
        <end position="741"/>
    </location>
</feature>
<dbReference type="InterPro" id="IPR042779">
    <property type="entry name" value="MISP/MISP3-like"/>
</dbReference>
<feature type="compositionally biased region" description="Basic and acidic residues" evidence="2">
    <location>
        <begin position="420"/>
        <end position="440"/>
    </location>
</feature>
<feature type="region of interest" description="Disordered" evidence="2">
    <location>
        <begin position="485"/>
        <end position="640"/>
    </location>
</feature>
<dbReference type="Proteomes" id="UP000429181">
    <property type="component" value="Chromosome 7"/>
</dbReference>
<sequence length="753" mass="82670">MGSPLNHAPLRLGPRPVGPWTAEGGANTPDSSPFFLADPGGHAQREANLQHPSEDSRRLHHDEGSHVLGGDHGGEGQGDGGDPGAVQHHRAPPGAPPSGHQGLRGRDQSEPKSSPPWEPVVGRDLLPNMDRVTRYPIFGIPHSSRMAGVAFDGDTSYTFELVGVGPTASFWSQDETPAWPTDHEASLEMTRTGTSRSLRVFPGRMAPWPPCPQDNEDEEVKAYHLEARDTPPWQPQNLERERQAVIRGQAVRKSGTVATFHGAPDHREPRGPSRPQSMPLEENEIDREQIDFLAVRQQFLNLEQANPPPGAAHANARVLQSPQSKVAHAKTGVSRNAPLGVAHVNSEVPQSPQPKVAHVNAVASQNSPPRASQASKALSRPPLANGYVLPVKPQVKEVVTEEKRVHPLPTRSVAQALEDPGSRSREESPEPLKETPIEREIRLAQEREADLREQRGLQRATSHQELVEIPARLLLSKVSLAAAPRRDRGRPSLYVQRDIAQESQREEDHRREGLQVGRASTPDWSSEGPQPRLRRVRSSDSILSPTPDAHAASLAPEVRKVSRIPPDAYQPYLSPGTPPGESPASHAYRRPSNLSADEARPVGSPKAAGSQRHPSESSAKPSGLKQEPPRGPLHASRGVLRQEYFHLRPLRFRVPDEPERAEAPRVWGWEVAGAPALRLQKSQSSELLEREVENVLRREREMAEERRSALYPEVFSDECCDHDSRSSSRKSSEDGSGERLLCAESQRRVAGGV</sequence>
<organism evidence="4 5">
    <name type="scientific">Bos indicus x Bos taurus</name>
    <name type="common">Hybrid cattle</name>
    <dbReference type="NCBI Taxonomy" id="30522"/>
    <lineage>
        <taxon>Eukaryota</taxon>
        <taxon>Metazoa</taxon>
        <taxon>Chordata</taxon>
        <taxon>Craniata</taxon>
        <taxon>Vertebrata</taxon>
        <taxon>Euteleostomi</taxon>
        <taxon>Mammalia</taxon>
        <taxon>Eutheria</taxon>
        <taxon>Laurasiatheria</taxon>
        <taxon>Artiodactyla</taxon>
        <taxon>Ruminantia</taxon>
        <taxon>Pecora</taxon>
        <taxon>Bovidae</taxon>
        <taxon>Bovinae</taxon>
        <taxon>Bos</taxon>
    </lineage>
</organism>
<dbReference type="InterPro" id="IPR029304">
    <property type="entry name" value="AKAP2_C"/>
</dbReference>
<dbReference type="PANTHER" id="PTHR18839">
    <property type="entry name" value="MITOTIC INTERACTOR AND SUBSTRATE OF PLK1 MISP FAMILY MEMBER"/>
    <property type="match status" value="1"/>
</dbReference>
<gene>
    <name evidence="4" type="primary">PALM</name>
</gene>
<feature type="region of interest" description="Disordered" evidence="2">
    <location>
        <begin position="1"/>
        <end position="123"/>
    </location>
</feature>
<dbReference type="GeneTree" id="ENSGT00940000154739"/>
<feature type="region of interest" description="Disordered" evidence="2">
    <location>
        <begin position="345"/>
        <end position="386"/>
    </location>
</feature>
<name>A0A4W2H710_BOBOX</name>
<feature type="region of interest" description="Disordered" evidence="2">
    <location>
        <begin position="259"/>
        <end position="279"/>
    </location>
</feature>
<feature type="compositionally biased region" description="Polar residues" evidence="2">
    <location>
        <begin position="362"/>
        <end position="376"/>
    </location>
</feature>
<evidence type="ECO:0000256" key="1">
    <source>
        <dbReference type="ARBA" id="ARBA00023054"/>
    </source>
</evidence>
<keyword evidence="1" id="KW-0175">Coiled coil</keyword>
<proteinExistence type="predicted"/>
<evidence type="ECO:0000256" key="2">
    <source>
        <dbReference type="SAM" id="MobiDB-lite"/>
    </source>
</evidence>